<dbReference type="KEGG" id="saci:Sinac_3452"/>
<dbReference type="HOGENOM" id="CLU_041661_0_0_0"/>
<dbReference type="Gene3D" id="3.30.700.10">
    <property type="entry name" value="Glycoprotein, Type 4 Pilin"/>
    <property type="match status" value="1"/>
</dbReference>
<dbReference type="eggNOG" id="COG2165">
    <property type="taxonomic scope" value="Bacteria"/>
</dbReference>
<gene>
    <name evidence="3" type="ordered locus">Sinac_3452</name>
</gene>
<keyword evidence="4" id="KW-1185">Reference proteome</keyword>
<evidence type="ECO:0000256" key="1">
    <source>
        <dbReference type="SAM" id="Phobius"/>
    </source>
</evidence>
<feature type="transmembrane region" description="Helical" evidence="1">
    <location>
        <begin position="21"/>
        <end position="43"/>
    </location>
</feature>
<dbReference type="EMBL" id="CP003364">
    <property type="protein sequence ID" value="AGA27713.1"/>
    <property type="molecule type" value="Genomic_DNA"/>
</dbReference>
<dbReference type="InterPro" id="IPR027558">
    <property type="entry name" value="Pre_pil_HX9DG_C"/>
</dbReference>
<organism evidence="3 4">
    <name type="scientific">Singulisphaera acidiphila (strain ATCC BAA-1392 / DSM 18658 / VKM B-2454 / MOB10)</name>
    <dbReference type="NCBI Taxonomy" id="886293"/>
    <lineage>
        <taxon>Bacteria</taxon>
        <taxon>Pseudomonadati</taxon>
        <taxon>Planctomycetota</taxon>
        <taxon>Planctomycetia</taxon>
        <taxon>Isosphaerales</taxon>
        <taxon>Isosphaeraceae</taxon>
        <taxon>Singulisphaera</taxon>
    </lineage>
</organism>
<feature type="domain" description="DUF1559" evidence="2">
    <location>
        <begin position="44"/>
        <end position="313"/>
    </location>
</feature>
<evidence type="ECO:0000313" key="4">
    <source>
        <dbReference type="Proteomes" id="UP000010798"/>
    </source>
</evidence>
<dbReference type="InterPro" id="IPR012902">
    <property type="entry name" value="N_methyl_site"/>
</dbReference>
<dbReference type="OrthoDB" id="255848at2"/>
<reference evidence="3 4" key="1">
    <citation type="submission" date="2012-02" db="EMBL/GenBank/DDBJ databases">
        <title>Complete sequence of chromosome of Singulisphaera acidiphila DSM 18658.</title>
        <authorList>
            <consortium name="US DOE Joint Genome Institute (JGI-PGF)"/>
            <person name="Lucas S."/>
            <person name="Copeland A."/>
            <person name="Lapidus A."/>
            <person name="Glavina del Rio T."/>
            <person name="Dalin E."/>
            <person name="Tice H."/>
            <person name="Bruce D."/>
            <person name="Goodwin L."/>
            <person name="Pitluck S."/>
            <person name="Peters L."/>
            <person name="Ovchinnikova G."/>
            <person name="Chertkov O."/>
            <person name="Kyrpides N."/>
            <person name="Mavromatis K."/>
            <person name="Ivanova N."/>
            <person name="Brettin T."/>
            <person name="Detter J.C."/>
            <person name="Han C."/>
            <person name="Larimer F."/>
            <person name="Land M."/>
            <person name="Hauser L."/>
            <person name="Markowitz V."/>
            <person name="Cheng J.-F."/>
            <person name="Hugenholtz P."/>
            <person name="Woyke T."/>
            <person name="Wu D."/>
            <person name="Tindall B."/>
            <person name="Pomrenke H."/>
            <person name="Brambilla E."/>
            <person name="Klenk H.-P."/>
            <person name="Eisen J.A."/>
        </authorList>
    </citation>
    <scope>NUCLEOTIDE SEQUENCE [LARGE SCALE GENOMIC DNA]</scope>
    <source>
        <strain evidence="4">ATCC BAA-1392 / DSM 18658 / VKM B-2454 / MOB10</strain>
    </source>
</reference>
<evidence type="ECO:0000259" key="2">
    <source>
        <dbReference type="Pfam" id="PF07596"/>
    </source>
</evidence>
<dbReference type="Pfam" id="PF07963">
    <property type="entry name" value="N_methyl"/>
    <property type="match status" value="1"/>
</dbReference>
<name>L0DFW8_SINAD</name>
<dbReference type="Proteomes" id="UP000010798">
    <property type="component" value="Chromosome"/>
</dbReference>
<dbReference type="NCBIfam" id="TIGR02532">
    <property type="entry name" value="IV_pilin_GFxxxE"/>
    <property type="match status" value="1"/>
</dbReference>
<dbReference type="NCBIfam" id="TIGR04294">
    <property type="entry name" value="pre_pil_HX9DG"/>
    <property type="match status" value="1"/>
</dbReference>
<keyword evidence="1" id="KW-0812">Transmembrane</keyword>
<dbReference type="PANTHER" id="PTHR30093">
    <property type="entry name" value="GENERAL SECRETION PATHWAY PROTEIN G"/>
    <property type="match status" value="1"/>
</dbReference>
<protein>
    <submittedName>
        <fullName evidence="3">Prepilin-type N-terminal cleavage/methylation domain-containing protein</fullName>
    </submittedName>
</protein>
<dbReference type="RefSeq" id="WP_015246858.1">
    <property type="nucleotide sequence ID" value="NC_019892.1"/>
</dbReference>
<proteinExistence type="predicted"/>
<sequence>MISRLRPRPQPQPQNRPSGFTLIELLVVIAIIAVLIALLLPAVQAAREAARRAQCTNNLKQIALGAMNYEASNGVLPSGSYPRVGDPTAAKPWPDHSVFERILGYMEQQPAYNTINFSLTIYDNDNLTIEKMAISTLMCPSDPTVANATPLVRVAAAANGVPGVSFWNPDPLPPGVWTQAHTSYRGVAGLWINPPKNLAPAELQRAAASQNGLIFMDSNVRLAAVTDGTSMTMLFDERAHGYYPASVATTPAYKDYYPAIYGAWTYGYYAAQGIYNSAPNRFLSPYYPSSFHPGGINVAFCDGSVHFLKNSIDAFPEANDFRGAGPMLNGPDGYSMAPGARIPVYPALATRSGGEVISADSY</sequence>
<dbReference type="Pfam" id="PF07596">
    <property type="entry name" value="SBP_bac_10"/>
    <property type="match status" value="1"/>
</dbReference>
<accession>L0DFW8</accession>
<dbReference type="PANTHER" id="PTHR30093:SF2">
    <property type="entry name" value="TYPE II SECRETION SYSTEM PROTEIN H"/>
    <property type="match status" value="1"/>
</dbReference>
<dbReference type="PROSITE" id="PS00409">
    <property type="entry name" value="PROKAR_NTER_METHYL"/>
    <property type="match status" value="1"/>
</dbReference>
<dbReference type="InterPro" id="IPR011453">
    <property type="entry name" value="DUF1559"/>
</dbReference>
<dbReference type="AlphaFoldDB" id="L0DFW8"/>
<dbReference type="InterPro" id="IPR045584">
    <property type="entry name" value="Pilin-like"/>
</dbReference>
<dbReference type="STRING" id="886293.Sinac_3452"/>
<evidence type="ECO:0000313" key="3">
    <source>
        <dbReference type="EMBL" id="AGA27713.1"/>
    </source>
</evidence>
<keyword evidence="1" id="KW-0472">Membrane</keyword>
<dbReference type="SUPFAM" id="SSF54523">
    <property type="entry name" value="Pili subunits"/>
    <property type="match status" value="1"/>
</dbReference>
<keyword evidence="1" id="KW-1133">Transmembrane helix</keyword>